<dbReference type="Gene3D" id="3.30.565.10">
    <property type="entry name" value="Histidine kinase-like ATPase, C-terminal domain"/>
    <property type="match status" value="1"/>
</dbReference>
<dbReference type="SUPFAM" id="SSF55874">
    <property type="entry name" value="ATPase domain of HSP90 chaperone/DNA topoisomerase II/histidine kinase"/>
    <property type="match status" value="1"/>
</dbReference>
<keyword evidence="1" id="KW-1133">Transmembrane helix</keyword>
<proteinExistence type="predicted"/>
<evidence type="ECO:0000313" key="2">
    <source>
        <dbReference type="EMBL" id="KAA1418203.1"/>
    </source>
</evidence>
<gene>
    <name evidence="2" type="ORF">FE697_020440</name>
</gene>
<protein>
    <recommendedName>
        <fullName evidence="4">Histidine kinase/HSP90-like ATPase domain-containing protein</fullName>
    </recommendedName>
</protein>
<feature type="transmembrane region" description="Helical" evidence="1">
    <location>
        <begin position="130"/>
        <end position="151"/>
    </location>
</feature>
<evidence type="ECO:0000313" key="3">
    <source>
        <dbReference type="Proteomes" id="UP000307768"/>
    </source>
</evidence>
<dbReference type="OrthoDB" id="9808408at2"/>
<dbReference type="AlphaFoldDB" id="A0A5Q6RJH5"/>
<feature type="transmembrane region" description="Helical" evidence="1">
    <location>
        <begin position="55"/>
        <end position="79"/>
    </location>
</feature>
<dbReference type="EMBL" id="VDFQ02000007">
    <property type="protein sequence ID" value="KAA1418203.1"/>
    <property type="molecule type" value="Genomic_DNA"/>
</dbReference>
<name>A0A5Q6RJH5_9ACTN</name>
<keyword evidence="1" id="KW-0812">Transmembrane</keyword>
<evidence type="ECO:0008006" key="4">
    <source>
        <dbReference type="Google" id="ProtNLM"/>
    </source>
</evidence>
<sequence>MTSPSADVSAPERTSARRAERGIALVAPAMRGVVLLQIVLSTASGVRLSDHPSAYAALTGAVVVVSVTLVAQCLLSGTVRTGVWRYPDLTLAWLAIPAMNLLLPTSHVVGTWESWAPGYAINVAALAATWMRPAVAVTHALALGGWLLVWTSAVDVASWETSLGNALTIPGYAIVVALLAHYLRELAADADQSREDAVAATRALELQRYQLTVHDASSILRLLSDEETPAAVLPGLRVQADREARRLRNYLSSQLQQPSDRTRCTVGTMLAAALEGFDDLPLELAVELGAHVELSEDVWTASRGAVAAVLHNARMHAAAHQVVVHADTDGATWEVVVSDDGVGFDQENQTLGFGLDTQVCDALAGCGVAAEILSSPGRGTSVTIVGRVGRGEDAP</sequence>
<accession>A0A5Q6RJH5</accession>
<dbReference type="Proteomes" id="UP000307768">
    <property type="component" value="Unassembled WGS sequence"/>
</dbReference>
<evidence type="ECO:0000256" key="1">
    <source>
        <dbReference type="SAM" id="Phobius"/>
    </source>
</evidence>
<dbReference type="InterPro" id="IPR036890">
    <property type="entry name" value="HATPase_C_sf"/>
</dbReference>
<reference evidence="2 3" key="1">
    <citation type="submission" date="2019-09" db="EMBL/GenBank/DDBJ databases">
        <title>Mumia zhuanghuii sp. nov. isolated from the intestinal contents of plateau pika (Ochotona curzoniae) in the Qinghai-Tibet plateau of China.</title>
        <authorList>
            <person name="Tian Z."/>
        </authorList>
    </citation>
    <scope>NUCLEOTIDE SEQUENCE [LARGE SCALE GENOMIC DNA]</scope>
    <source>
        <strain evidence="3">350</strain>
    </source>
</reference>
<organism evidence="2 3">
    <name type="scientific">Mumia zhuanghuii</name>
    <dbReference type="NCBI Taxonomy" id="2585211"/>
    <lineage>
        <taxon>Bacteria</taxon>
        <taxon>Bacillati</taxon>
        <taxon>Actinomycetota</taxon>
        <taxon>Actinomycetes</taxon>
        <taxon>Propionibacteriales</taxon>
        <taxon>Nocardioidaceae</taxon>
        <taxon>Mumia</taxon>
    </lineage>
</organism>
<comment type="caution">
    <text evidence="2">The sequence shown here is derived from an EMBL/GenBank/DDBJ whole genome shotgun (WGS) entry which is preliminary data.</text>
</comment>
<feature type="transmembrane region" description="Helical" evidence="1">
    <location>
        <begin position="23"/>
        <end position="43"/>
    </location>
</feature>
<dbReference type="RefSeq" id="WP_149771492.1">
    <property type="nucleotide sequence ID" value="NZ_VDFQ02000007.1"/>
</dbReference>
<feature type="transmembrane region" description="Helical" evidence="1">
    <location>
        <begin position="91"/>
        <end position="110"/>
    </location>
</feature>
<feature type="transmembrane region" description="Helical" evidence="1">
    <location>
        <begin position="163"/>
        <end position="183"/>
    </location>
</feature>
<keyword evidence="1" id="KW-0472">Membrane</keyword>